<organism evidence="2 3">
    <name type="scientific">Oryctes borbonicus</name>
    <dbReference type="NCBI Taxonomy" id="1629725"/>
    <lineage>
        <taxon>Eukaryota</taxon>
        <taxon>Metazoa</taxon>
        <taxon>Ecdysozoa</taxon>
        <taxon>Arthropoda</taxon>
        <taxon>Hexapoda</taxon>
        <taxon>Insecta</taxon>
        <taxon>Pterygota</taxon>
        <taxon>Neoptera</taxon>
        <taxon>Endopterygota</taxon>
        <taxon>Coleoptera</taxon>
        <taxon>Polyphaga</taxon>
        <taxon>Scarabaeiformia</taxon>
        <taxon>Scarabaeidae</taxon>
        <taxon>Dynastinae</taxon>
        <taxon>Oryctes</taxon>
    </lineage>
</organism>
<dbReference type="AlphaFoldDB" id="A0A0T6B2J9"/>
<keyword evidence="1" id="KW-0732">Signal</keyword>
<feature type="chain" id="PRO_5006668302" description="VWFC domain-containing protein" evidence="1">
    <location>
        <begin position="25"/>
        <end position="142"/>
    </location>
</feature>
<comment type="caution">
    <text evidence="2">The sequence shown here is derived from an EMBL/GenBank/DDBJ whole genome shotgun (WGS) entry which is preliminary data.</text>
</comment>
<name>A0A0T6B2J9_9SCAR</name>
<evidence type="ECO:0008006" key="4">
    <source>
        <dbReference type="Google" id="ProtNLM"/>
    </source>
</evidence>
<evidence type="ECO:0000313" key="2">
    <source>
        <dbReference type="EMBL" id="KRT81679.1"/>
    </source>
</evidence>
<feature type="signal peptide" evidence="1">
    <location>
        <begin position="1"/>
        <end position="24"/>
    </location>
</feature>
<evidence type="ECO:0000256" key="1">
    <source>
        <dbReference type="SAM" id="SignalP"/>
    </source>
</evidence>
<gene>
    <name evidence="2" type="ORF">AMK59_5854</name>
</gene>
<dbReference type="OrthoDB" id="365605at2759"/>
<proteinExistence type="predicted"/>
<protein>
    <recommendedName>
        <fullName evidence="4">VWFC domain-containing protein</fullName>
    </recommendedName>
</protein>
<accession>A0A0T6B2J9</accession>
<dbReference type="EMBL" id="LJIG01016079">
    <property type="protein sequence ID" value="KRT81679.1"/>
    <property type="molecule type" value="Genomic_DNA"/>
</dbReference>
<sequence>MHCPHWCGISVVLLVLTIIYASQASTCPETVYDFYEAAGCKELAPHPISGCVTEYNCSMIRKTSEDQCFRNGKIYDEGTVLSVPEDCDTSCRCRSGQFSCPVVDCPFLWESPIPPDCVTIYGDGCCERDVVCSTYGFKIFLK</sequence>
<reference evidence="2 3" key="1">
    <citation type="submission" date="2015-09" db="EMBL/GenBank/DDBJ databases">
        <title>Draft genome of the scarab beetle Oryctes borbonicus.</title>
        <authorList>
            <person name="Meyer J.M."/>
            <person name="Markov G.V."/>
            <person name="Baskaran P."/>
            <person name="Herrmann M."/>
            <person name="Sommer R.J."/>
            <person name="Roedelsperger C."/>
        </authorList>
    </citation>
    <scope>NUCLEOTIDE SEQUENCE [LARGE SCALE GENOMIC DNA]</scope>
    <source>
        <strain evidence="2">OB123</strain>
        <tissue evidence="2">Whole animal</tissue>
    </source>
</reference>
<keyword evidence="3" id="KW-1185">Reference proteome</keyword>
<dbReference type="Proteomes" id="UP000051574">
    <property type="component" value="Unassembled WGS sequence"/>
</dbReference>
<evidence type="ECO:0000313" key="3">
    <source>
        <dbReference type="Proteomes" id="UP000051574"/>
    </source>
</evidence>